<feature type="compositionally biased region" description="Low complexity" evidence="1">
    <location>
        <begin position="323"/>
        <end position="342"/>
    </location>
</feature>
<dbReference type="eggNOG" id="ENOG502SNX3">
    <property type="taxonomic scope" value="Eukaryota"/>
</dbReference>
<name>W9VZQ7_9EURO</name>
<dbReference type="EMBL" id="AMGX01000030">
    <property type="protein sequence ID" value="EXJ61173.1"/>
    <property type="molecule type" value="Genomic_DNA"/>
</dbReference>
<evidence type="ECO:0000313" key="2">
    <source>
        <dbReference type="EMBL" id="EXJ61173.1"/>
    </source>
</evidence>
<evidence type="ECO:0000313" key="3">
    <source>
        <dbReference type="Proteomes" id="UP000019471"/>
    </source>
</evidence>
<gene>
    <name evidence="2" type="ORF">A1O5_11965</name>
</gene>
<dbReference type="Proteomes" id="UP000019471">
    <property type="component" value="Unassembled WGS sequence"/>
</dbReference>
<protein>
    <submittedName>
        <fullName evidence="2">Uncharacterized protein</fullName>
    </submittedName>
</protein>
<proteinExistence type="predicted"/>
<organism evidence="2 3">
    <name type="scientific">Cladophialophora psammophila CBS 110553</name>
    <dbReference type="NCBI Taxonomy" id="1182543"/>
    <lineage>
        <taxon>Eukaryota</taxon>
        <taxon>Fungi</taxon>
        <taxon>Dikarya</taxon>
        <taxon>Ascomycota</taxon>
        <taxon>Pezizomycotina</taxon>
        <taxon>Eurotiomycetes</taxon>
        <taxon>Chaetothyriomycetidae</taxon>
        <taxon>Chaetothyriales</taxon>
        <taxon>Herpotrichiellaceae</taxon>
        <taxon>Cladophialophora</taxon>
    </lineage>
</organism>
<dbReference type="RefSeq" id="XP_007750724.1">
    <property type="nucleotide sequence ID" value="XM_007752534.1"/>
</dbReference>
<feature type="region of interest" description="Disordered" evidence="1">
    <location>
        <begin position="1"/>
        <end position="32"/>
    </location>
</feature>
<feature type="compositionally biased region" description="Polar residues" evidence="1">
    <location>
        <begin position="354"/>
        <end position="384"/>
    </location>
</feature>
<evidence type="ECO:0000256" key="1">
    <source>
        <dbReference type="SAM" id="MobiDB-lite"/>
    </source>
</evidence>
<keyword evidence="3" id="KW-1185">Reference proteome</keyword>
<dbReference type="GeneID" id="19196651"/>
<accession>W9VZQ7</accession>
<dbReference type="AlphaFoldDB" id="W9VZQ7"/>
<feature type="region of interest" description="Disordered" evidence="1">
    <location>
        <begin position="442"/>
        <end position="524"/>
    </location>
</feature>
<dbReference type="OrthoDB" id="5244050at2759"/>
<dbReference type="HOGENOM" id="CLU_372559_0_0_1"/>
<reference evidence="2 3" key="1">
    <citation type="submission" date="2013-03" db="EMBL/GenBank/DDBJ databases">
        <title>The Genome Sequence of Cladophialophora psammophila CBS 110553.</title>
        <authorList>
            <consortium name="The Broad Institute Genomics Platform"/>
            <person name="Cuomo C."/>
            <person name="de Hoog S."/>
            <person name="Gorbushina A."/>
            <person name="Walker B."/>
            <person name="Young S.K."/>
            <person name="Zeng Q."/>
            <person name="Gargeya S."/>
            <person name="Fitzgerald M."/>
            <person name="Haas B."/>
            <person name="Abouelleil A."/>
            <person name="Allen A.W."/>
            <person name="Alvarado L."/>
            <person name="Arachchi H.M."/>
            <person name="Berlin A.M."/>
            <person name="Chapman S.B."/>
            <person name="Gainer-Dewar J."/>
            <person name="Goldberg J."/>
            <person name="Griggs A."/>
            <person name="Gujja S."/>
            <person name="Hansen M."/>
            <person name="Howarth C."/>
            <person name="Imamovic A."/>
            <person name="Ireland A."/>
            <person name="Larimer J."/>
            <person name="McCowan C."/>
            <person name="Murphy C."/>
            <person name="Pearson M."/>
            <person name="Poon T.W."/>
            <person name="Priest M."/>
            <person name="Roberts A."/>
            <person name="Saif S."/>
            <person name="Shea T."/>
            <person name="Sisk P."/>
            <person name="Sykes S."/>
            <person name="Wortman J."/>
            <person name="Nusbaum C."/>
            <person name="Birren B."/>
        </authorList>
    </citation>
    <scope>NUCLEOTIDE SEQUENCE [LARGE SCALE GENOMIC DNA]</scope>
    <source>
        <strain evidence="2 3">CBS 110553</strain>
    </source>
</reference>
<feature type="compositionally biased region" description="Basic residues" evidence="1">
    <location>
        <begin position="457"/>
        <end position="466"/>
    </location>
</feature>
<feature type="compositionally biased region" description="Polar residues" evidence="1">
    <location>
        <begin position="504"/>
        <end position="516"/>
    </location>
</feature>
<dbReference type="STRING" id="1182543.W9VZQ7"/>
<feature type="compositionally biased region" description="Polar residues" evidence="1">
    <location>
        <begin position="230"/>
        <end position="244"/>
    </location>
</feature>
<sequence length="735" mass="79869">MGGGQRFHLPSLKRTKSNAPQQGWQPEGNEHKVQHLLGITETDLNTARNQSISSSATAKLPALSFSDATTELGSSHHPTEQLDAGADLHLKASSVLLHEEFLLKADVAGSTDSKRLKTYGSSSTINSYYNAYQAPLAVSQQTSESSRRDFALRKGAPVVVKSTTPDKDSLRQLKLFRLTKSEDKPGTTKKLTKQSLQSGDPAVTMLFGSQRPARPSDQAGTTRLLHPNHHSITQKGVRFQSLNAERSKSSGISSSRQETPYVKVNIRRPKAGAKHWFDGLEGDSSDDESVHEPELQPSFVAGMEMAFEGGRIGLIPKEGTRITTHTSETSSRGTSSRAASSHLLPSSAIPARVSTLNAKSSRSTLSRNESQQTSSKPKASSLASTDLHKTSILDLSSSDDEQPRLPAQSREPVKAPLPLLRDSIAVESLAESEIEIGTAKAVSTKHNASVKATPSLRRVHGTHPRRPASSMSKPSHTRRKHRSTYLSDLSSNPPPEDDDLLTSFPATPSDQASSHRPSFHESCLSDTASIESRRLMSVTRQEESLLAAIRSRKAALGQSSGGATDRRVQLLRDVEKRSTTQQRPPRTSAALEVQLAFQGRTQEQAQSLCSDANFDQASCTTFQTGLSTEPSGRYSLASFRTGTSMEPETEISSSLATFSPGLLAPSNSGVNRMSRSTFFSTSTNSSRDNSRNRRESHYLATLEKLQAAPKREEVSSQDFIDFPYNGWMKLAATAH</sequence>
<comment type="caution">
    <text evidence="2">The sequence shown here is derived from an EMBL/GenBank/DDBJ whole genome shotgun (WGS) entry which is preliminary data.</text>
</comment>
<feature type="region of interest" description="Disordered" evidence="1">
    <location>
        <begin position="313"/>
        <end position="416"/>
    </location>
</feature>
<feature type="region of interest" description="Disordered" evidence="1">
    <location>
        <begin position="179"/>
        <end position="261"/>
    </location>
</feature>